<gene>
    <name evidence="1" type="ORF">E2C01_003714</name>
</gene>
<evidence type="ECO:0000313" key="2">
    <source>
        <dbReference type="Proteomes" id="UP000324222"/>
    </source>
</evidence>
<sequence>MLFCPGRPPEDLPRCHVAIICITEIKSASFVGGSDSFGTRVWLAVFMLSPAVPSEAETRESTALKCSERSNFSLMMRKVAWRFVCDSTYIRYANERLICCCGE</sequence>
<name>A0A5B7CQH3_PORTR</name>
<evidence type="ECO:0000313" key="1">
    <source>
        <dbReference type="EMBL" id="MPC11061.1"/>
    </source>
</evidence>
<accession>A0A5B7CQH3</accession>
<protein>
    <submittedName>
        <fullName evidence="1">Uncharacterized protein</fullName>
    </submittedName>
</protein>
<comment type="caution">
    <text evidence="1">The sequence shown here is derived from an EMBL/GenBank/DDBJ whole genome shotgun (WGS) entry which is preliminary data.</text>
</comment>
<dbReference type="EMBL" id="VSRR010000143">
    <property type="protein sequence ID" value="MPC11061.1"/>
    <property type="molecule type" value="Genomic_DNA"/>
</dbReference>
<reference evidence="1 2" key="1">
    <citation type="submission" date="2019-05" db="EMBL/GenBank/DDBJ databases">
        <title>Another draft genome of Portunus trituberculatus and its Hox gene families provides insights of decapod evolution.</title>
        <authorList>
            <person name="Jeong J.-H."/>
            <person name="Song I."/>
            <person name="Kim S."/>
            <person name="Choi T."/>
            <person name="Kim D."/>
            <person name="Ryu S."/>
            <person name="Kim W."/>
        </authorList>
    </citation>
    <scope>NUCLEOTIDE SEQUENCE [LARGE SCALE GENOMIC DNA]</scope>
    <source>
        <tissue evidence="1">Muscle</tissue>
    </source>
</reference>
<dbReference type="AlphaFoldDB" id="A0A5B7CQH3"/>
<organism evidence="1 2">
    <name type="scientific">Portunus trituberculatus</name>
    <name type="common">Swimming crab</name>
    <name type="synonym">Neptunus trituberculatus</name>
    <dbReference type="NCBI Taxonomy" id="210409"/>
    <lineage>
        <taxon>Eukaryota</taxon>
        <taxon>Metazoa</taxon>
        <taxon>Ecdysozoa</taxon>
        <taxon>Arthropoda</taxon>
        <taxon>Crustacea</taxon>
        <taxon>Multicrustacea</taxon>
        <taxon>Malacostraca</taxon>
        <taxon>Eumalacostraca</taxon>
        <taxon>Eucarida</taxon>
        <taxon>Decapoda</taxon>
        <taxon>Pleocyemata</taxon>
        <taxon>Brachyura</taxon>
        <taxon>Eubrachyura</taxon>
        <taxon>Portunoidea</taxon>
        <taxon>Portunidae</taxon>
        <taxon>Portuninae</taxon>
        <taxon>Portunus</taxon>
    </lineage>
</organism>
<proteinExistence type="predicted"/>
<keyword evidence="2" id="KW-1185">Reference proteome</keyword>
<dbReference type="Proteomes" id="UP000324222">
    <property type="component" value="Unassembled WGS sequence"/>
</dbReference>